<keyword evidence="1" id="KW-1133">Transmembrane helix</keyword>
<organism evidence="2 3">
    <name type="scientific">Candidatus Terrybacteria bacterium RIFCSPHIGHO2_01_FULL_48_17</name>
    <dbReference type="NCBI Taxonomy" id="1802362"/>
    <lineage>
        <taxon>Bacteria</taxon>
        <taxon>Candidatus Terryibacteriota</taxon>
    </lineage>
</organism>
<accession>A0A1G2PLJ8</accession>
<feature type="transmembrane region" description="Helical" evidence="1">
    <location>
        <begin position="17"/>
        <end position="38"/>
    </location>
</feature>
<dbReference type="Proteomes" id="UP000177629">
    <property type="component" value="Unassembled WGS sequence"/>
</dbReference>
<dbReference type="STRING" id="1802362.A2806_02795"/>
<protein>
    <recommendedName>
        <fullName evidence="4">Polysaccharide chain length determinant N-terminal domain-containing protein</fullName>
    </recommendedName>
</protein>
<keyword evidence="1" id="KW-0812">Transmembrane</keyword>
<proteinExistence type="predicted"/>
<evidence type="ECO:0000313" key="3">
    <source>
        <dbReference type="Proteomes" id="UP000177629"/>
    </source>
</evidence>
<dbReference type="EMBL" id="MHSS01000006">
    <property type="protein sequence ID" value="OHA48502.1"/>
    <property type="molecule type" value="Genomic_DNA"/>
</dbReference>
<keyword evidence="1" id="KW-0472">Membrane</keyword>
<comment type="caution">
    <text evidence="2">The sequence shown here is derived from an EMBL/GenBank/DDBJ whole genome shotgun (WGS) entry which is preliminary data.</text>
</comment>
<evidence type="ECO:0000256" key="1">
    <source>
        <dbReference type="SAM" id="Phobius"/>
    </source>
</evidence>
<gene>
    <name evidence="2" type="ORF">A2806_02795</name>
</gene>
<sequence>MLELKEFLKFFLVPQRFMVLVAATALGGVIGWGVFAAMPQSFTVRVELSRIVQQESIPEGVTVDGYYLVETSRTYADRLGAFLRDAQILQEFSQKSGSKILRAQRETPLSWTVQITQNKQEQPASSVLEAILSKKLEEVLEESGEYVAFRAVVSDPYPSSQILTPVRAAVIGAGISLVLVVFILLSAAYFRDTRTAL</sequence>
<evidence type="ECO:0000313" key="2">
    <source>
        <dbReference type="EMBL" id="OHA48502.1"/>
    </source>
</evidence>
<dbReference type="AlphaFoldDB" id="A0A1G2PLJ8"/>
<feature type="transmembrane region" description="Helical" evidence="1">
    <location>
        <begin position="168"/>
        <end position="190"/>
    </location>
</feature>
<name>A0A1G2PLJ8_9BACT</name>
<reference evidence="2 3" key="1">
    <citation type="journal article" date="2016" name="Nat. Commun.">
        <title>Thousands of microbial genomes shed light on interconnected biogeochemical processes in an aquifer system.</title>
        <authorList>
            <person name="Anantharaman K."/>
            <person name="Brown C.T."/>
            <person name="Hug L.A."/>
            <person name="Sharon I."/>
            <person name="Castelle C.J."/>
            <person name="Probst A.J."/>
            <person name="Thomas B.C."/>
            <person name="Singh A."/>
            <person name="Wilkins M.J."/>
            <person name="Karaoz U."/>
            <person name="Brodie E.L."/>
            <person name="Williams K.H."/>
            <person name="Hubbard S.S."/>
            <person name="Banfield J.F."/>
        </authorList>
    </citation>
    <scope>NUCLEOTIDE SEQUENCE [LARGE SCALE GENOMIC DNA]</scope>
</reference>
<evidence type="ECO:0008006" key="4">
    <source>
        <dbReference type="Google" id="ProtNLM"/>
    </source>
</evidence>